<dbReference type="Gene3D" id="3.30.70.100">
    <property type="match status" value="1"/>
</dbReference>
<dbReference type="InterPro" id="IPR017968">
    <property type="entry name" value="Acylphosphatase_CS"/>
</dbReference>
<accession>A0ABS0AJ81</accession>
<dbReference type="PROSITE" id="PS51160">
    <property type="entry name" value="ACYLPHOSPHATASE_3"/>
    <property type="match status" value="1"/>
</dbReference>
<evidence type="ECO:0000256" key="2">
    <source>
        <dbReference type="ARBA" id="ARBA00012150"/>
    </source>
</evidence>
<dbReference type="InterPro" id="IPR001792">
    <property type="entry name" value="Acylphosphatase-like_dom"/>
</dbReference>
<protein>
    <recommendedName>
        <fullName evidence="3 5">acylphosphatase</fullName>
        <ecNumber evidence="2 5">3.6.1.7</ecNumber>
    </recommendedName>
</protein>
<comment type="similarity">
    <text evidence="1 6">Belongs to the acylphosphatase family.</text>
</comment>
<feature type="domain" description="Acylphosphatase-like" evidence="7">
    <location>
        <begin position="1"/>
        <end position="75"/>
    </location>
</feature>
<reference evidence="8 9" key="1">
    <citation type="submission" date="2012-09" db="EMBL/GenBank/DDBJ databases">
        <title>Genome Sequence of alkane-degrading Bacterium Alcanivorax venustensis ISO4.</title>
        <authorList>
            <person name="Lai Q."/>
            <person name="Shao Z."/>
        </authorList>
    </citation>
    <scope>NUCLEOTIDE SEQUENCE [LARGE SCALE GENOMIC DNA]</scope>
    <source>
        <strain evidence="8 9">ISO4</strain>
    </source>
</reference>
<evidence type="ECO:0000313" key="8">
    <source>
        <dbReference type="EMBL" id="MBF5054179.1"/>
    </source>
</evidence>
<feature type="active site" evidence="5">
    <location>
        <position position="4"/>
    </location>
</feature>
<evidence type="ECO:0000256" key="5">
    <source>
        <dbReference type="PROSITE-ProRule" id="PRU00520"/>
    </source>
</evidence>
<dbReference type="SUPFAM" id="SSF54975">
    <property type="entry name" value="Acylphosphatase/BLUF domain-like"/>
    <property type="match status" value="1"/>
</dbReference>
<dbReference type="Pfam" id="PF00708">
    <property type="entry name" value="Acylphosphatase"/>
    <property type="match status" value="1"/>
</dbReference>
<dbReference type="PANTHER" id="PTHR47268">
    <property type="entry name" value="ACYLPHOSPHATASE"/>
    <property type="match status" value="1"/>
</dbReference>
<sequence length="75" mass="8317">MYYRASTQQQARRLAVAGWVRNRPDGSVEAWLEGAPDAVEALLAWMRRGPAGARVTDITVTETLPRNDADFVVTD</sequence>
<dbReference type="EMBL" id="ARXR01000032">
    <property type="protein sequence ID" value="MBF5054179.1"/>
    <property type="molecule type" value="Genomic_DNA"/>
</dbReference>
<dbReference type="Proteomes" id="UP000644441">
    <property type="component" value="Unassembled WGS sequence"/>
</dbReference>
<dbReference type="EC" id="3.6.1.7" evidence="2 5"/>
<gene>
    <name evidence="8" type="ORF">ISO4_02781</name>
</gene>
<evidence type="ECO:0000256" key="4">
    <source>
        <dbReference type="ARBA" id="ARBA00047645"/>
    </source>
</evidence>
<dbReference type="InterPro" id="IPR020456">
    <property type="entry name" value="Acylphosphatase"/>
</dbReference>
<evidence type="ECO:0000313" key="9">
    <source>
        <dbReference type="Proteomes" id="UP000644441"/>
    </source>
</evidence>
<evidence type="ECO:0000256" key="6">
    <source>
        <dbReference type="RuleBase" id="RU004168"/>
    </source>
</evidence>
<proteinExistence type="inferred from homology"/>
<dbReference type="PROSITE" id="PS00151">
    <property type="entry name" value="ACYLPHOSPHATASE_2"/>
    <property type="match status" value="1"/>
</dbReference>
<dbReference type="PANTHER" id="PTHR47268:SF4">
    <property type="entry name" value="ACYLPHOSPHATASE"/>
    <property type="match status" value="1"/>
</dbReference>
<name>A0ABS0AJ81_9GAMM</name>
<keyword evidence="9" id="KW-1185">Reference proteome</keyword>
<keyword evidence="5" id="KW-0378">Hydrolase</keyword>
<feature type="active site" evidence="5">
    <location>
        <position position="22"/>
    </location>
</feature>
<evidence type="ECO:0000259" key="7">
    <source>
        <dbReference type="PROSITE" id="PS51160"/>
    </source>
</evidence>
<comment type="caution">
    <text evidence="8">The sequence shown here is derived from an EMBL/GenBank/DDBJ whole genome shotgun (WGS) entry which is preliminary data.</text>
</comment>
<comment type="catalytic activity">
    <reaction evidence="4 5">
        <text>an acyl phosphate + H2O = a carboxylate + phosphate + H(+)</text>
        <dbReference type="Rhea" id="RHEA:14965"/>
        <dbReference type="ChEBI" id="CHEBI:15377"/>
        <dbReference type="ChEBI" id="CHEBI:15378"/>
        <dbReference type="ChEBI" id="CHEBI:29067"/>
        <dbReference type="ChEBI" id="CHEBI:43474"/>
        <dbReference type="ChEBI" id="CHEBI:59918"/>
        <dbReference type="EC" id="3.6.1.7"/>
    </reaction>
</comment>
<evidence type="ECO:0000256" key="3">
    <source>
        <dbReference type="ARBA" id="ARBA00015991"/>
    </source>
</evidence>
<evidence type="ECO:0000256" key="1">
    <source>
        <dbReference type="ARBA" id="ARBA00005614"/>
    </source>
</evidence>
<organism evidence="8 9">
    <name type="scientific">Alloalcanivorax venustensis ISO4</name>
    <dbReference type="NCBI Taxonomy" id="1177184"/>
    <lineage>
        <taxon>Bacteria</taxon>
        <taxon>Pseudomonadati</taxon>
        <taxon>Pseudomonadota</taxon>
        <taxon>Gammaproteobacteria</taxon>
        <taxon>Oceanospirillales</taxon>
        <taxon>Alcanivoracaceae</taxon>
        <taxon>Alloalcanivorax</taxon>
    </lineage>
</organism>
<dbReference type="InterPro" id="IPR036046">
    <property type="entry name" value="Acylphosphatase-like_dom_sf"/>
</dbReference>